<keyword evidence="4" id="KW-1185">Reference proteome</keyword>
<comment type="caution">
    <text evidence="3">The sequence shown here is derived from an EMBL/GenBank/DDBJ whole genome shotgun (WGS) entry which is preliminary data.</text>
</comment>
<keyword evidence="2" id="KW-0812">Transmembrane</keyword>
<feature type="region of interest" description="Disordered" evidence="1">
    <location>
        <begin position="206"/>
        <end position="307"/>
    </location>
</feature>
<feature type="region of interest" description="Disordered" evidence="1">
    <location>
        <begin position="37"/>
        <end position="97"/>
    </location>
</feature>
<feature type="transmembrane region" description="Helical" evidence="2">
    <location>
        <begin position="105"/>
        <end position="124"/>
    </location>
</feature>
<dbReference type="AlphaFoldDB" id="A0A5C5WXE9"/>
<evidence type="ECO:0000256" key="1">
    <source>
        <dbReference type="SAM" id="MobiDB-lite"/>
    </source>
</evidence>
<accession>A0A5C5WXE9</accession>
<protein>
    <submittedName>
        <fullName evidence="3">Uncharacterized protein</fullName>
    </submittedName>
</protein>
<gene>
    <name evidence="3" type="ORF">KOR42_28770</name>
</gene>
<feature type="compositionally biased region" description="Low complexity" evidence="1">
    <location>
        <begin position="40"/>
        <end position="53"/>
    </location>
</feature>
<name>A0A5C5WXE9_9PLAN</name>
<feature type="compositionally biased region" description="Low complexity" evidence="1">
    <location>
        <begin position="254"/>
        <end position="287"/>
    </location>
</feature>
<proteinExistence type="predicted"/>
<keyword evidence="2" id="KW-1133">Transmembrane helix</keyword>
<feature type="compositionally biased region" description="Acidic residues" evidence="1">
    <location>
        <begin position="56"/>
        <end position="66"/>
    </location>
</feature>
<evidence type="ECO:0000256" key="2">
    <source>
        <dbReference type="SAM" id="Phobius"/>
    </source>
</evidence>
<organism evidence="3 4">
    <name type="scientific">Thalassoglobus neptunius</name>
    <dbReference type="NCBI Taxonomy" id="1938619"/>
    <lineage>
        <taxon>Bacteria</taxon>
        <taxon>Pseudomonadati</taxon>
        <taxon>Planctomycetota</taxon>
        <taxon>Planctomycetia</taxon>
        <taxon>Planctomycetales</taxon>
        <taxon>Planctomycetaceae</taxon>
        <taxon>Thalassoglobus</taxon>
    </lineage>
</organism>
<dbReference type="Proteomes" id="UP000317243">
    <property type="component" value="Unassembled WGS sequence"/>
</dbReference>
<evidence type="ECO:0000313" key="3">
    <source>
        <dbReference type="EMBL" id="TWT55250.1"/>
    </source>
</evidence>
<evidence type="ECO:0000313" key="4">
    <source>
        <dbReference type="Proteomes" id="UP000317243"/>
    </source>
</evidence>
<sequence length="391" mass="42210">MAELRVQCPECKSKMKLTMQVETVRCPKCGELFPASQNQLSSAPLTSSTPTASMWDLDDDEGDGDADLFGSSPTRKSSSKTKRSKPKRSRRNSKSSIPPEQLRKFAFTMMMLGVGAFVLPLVGLQIKGLHAMGPEAQSLGGVLFFVLGGIVLLISFKDHFGVTGEWGFKAVKWAAIGLAALVVLPIGFGIILALGRIVFRGEPDPGPKQIAHHIPDHANPNFPGPGNHPGRPFPGRNRGGAPSDVPESAPTSTDSNNDSPFVDSSSNSNSGGQNTTSNETSTAASPSDTTQSSNVSPFEPPVGEDFRNRLEIKNEEVTLVMKGLQRREVGRLLHEVREAAGTFRVRPRFEDDRVIFQVSKVDDIDAFAGRINFGEVSNIDHETNTITVEAN</sequence>
<feature type="transmembrane region" description="Helical" evidence="2">
    <location>
        <begin position="176"/>
        <end position="199"/>
    </location>
</feature>
<reference evidence="3 4" key="1">
    <citation type="submission" date="2019-02" db="EMBL/GenBank/DDBJ databases">
        <title>Deep-cultivation of Planctomycetes and their phenomic and genomic characterization uncovers novel biology.</title>
        <authorList>
            <person name="Wiegand S."/>
            <person name="Jogler M."/>
            <person name="Boedeker C."/>
            <person name="Pinto D."/>
            <person name="Vollmers J."/>
            <person name="Rivas-Marin E."/>
            <person name="Kohn T."/>
            <person name="Peeters S.H."/>
            <person name="Heuer A."/>
            <person name="Rast P."/>
            <person name="Oberbeckmann S."/>
            <person name="Bunk B."/>
            <person name="Jeske O."/>
            <person name="Meyerdierks A."/>
            <person name="Storesund J.E."/>
            <person name="Kallscheuer N."/>
            <person name="Luecker S."/>
            <person name="Lage O.M."/>
            <person name="Pohl T."/>
            <person name="Merkel B.J."/>
            <person name="Hornburger P."/>
            <person name="Mueller R.-W."/>
            <person name="Bruemmer F."/>
            <person name="Labrenz M."/>
            <person name="Spormann A.M."/>
            <person name="Op Den Camp H."/>
            <person name="Overmann J."/>
            <person name="Amann R."/>
            <person name="Jetten M.S.M."/>
            <person name="Mascher T."/>
            <person name="Medema M.H."/>
            <person name="Devos D.P."/>
            <person name="Kaster A.-K."/>
            <person name="Ovreas L."/>
            <person name="Rohde M."/>
            <person name="Galperin M.Y."/>
            <person name="Jogler C."/>
        </authorList>
    </citation>
    <scope>NUCLEOTIDE SEQUENCE [LARGE SCALE GENOMIC DNA]</scope>
    <source>
        <strain evidence="3 4">KOR42</strain>
    </source>
</reference>
<feature type="compositionally biased region" description="Low complexity" evidence="1">
    <location>
        <begin position="67"/>
        <end position="76"/>
    </location>
</feature>
<feature type="transmembrane region" description="Helical" evidence="2">
    <location>
        <begin position="136"/>
        <end position="156"/>
    </location>
</feature>
<dbReference type="RefSeq" id="WP_197441169.1">
    <property type="nucleotide sequence ID" value="NZ_SIHI01000005.1"/>
</dbReference>
<feature type="compositionally biased region" description="Low complexity" evidence="1">
    <location>
        <begin position="217"/>
        <end position="242"/>
    </location>
</feature>
<dbReference type="EMBL" id="SIHI01000005">
    <property type="protein sequence ID" value="TWT55250.1"/>
    <property type="molecule type" value="Genomic_DNA"/>
</dbReference>
<feature type="compositionally biased region" description="Basic residues" evidence="1">
    <location>
        <begin position="77"/>
        <end position="93"/>
    </location>
</feature>
<keyword evidence="2" id="KW-0472">Membrane</keyword>